<dbReference type="SUPFAM" id="SSF46955">
    <property type="entry name" value="Putative DNA-binding domain"/>
    <property type="match status" value="1"/>
</dbReference>
<dbReference type="RefSeq" id="WP_038229933.1">
    <property type="nucleotide sequence ID" value="NZ_CP136975.1"/>
</dbReference>
<name>A0AAW6HTQ8_XYLFS</name>
<dbReference type="AlphaFoldDB" id="A0AAW6HTQ8"/>
<protein>
    <submittedName>
        <fullName evidence="2">Helix-turn-helix domain-containing protein</fullName>
    </submittedName>
</protein>
<reference evidence="2" key="1">
    <citation type="submission" date="2021-11" db="EMBL/GenBank/DDBJ databases">
        <authorList>
            <person name="Denance N."/>
            <person name="Briand M."/>
            <person name="Dupas E."/>
            <person name="Durand K."/>
            <person name="Legendre B."/>
            <person name="Cunty A."/>
            <person name="Donnadieu C."/>
            <person name="Lopez Roques C."/>
            <person name="Cesbron S."/>
            <person name="Jacques M.A."/>
        </authorList>
    </citation>
    <scope>NUCLEOTIDE SEQUENCE</scope>
    <source>
        <strain evidence="2">CFBP8070</strain>
    </source>
</reference>
<comment type="caution">
    <text evidence="2">The sequence shown here is derived from an EMBL/GenBank/DDBJ whole genome shotgun (WGS) entry which is preliminary data.</text>
</comment>
<reference evidence="2" key="2">
    <citation type="journal article" date="2023" name="Commun. Biol.">
        <title>Suspicions of two bridgehead invasions of Xylella fastidiosa subsp. multiplex in France.</title>
        <authorList>
            <person name="Dupas E."/>
            <person name="Durand K."/>
            <person name="Rieux A."/>
            <person name="Briand M."/>
            <person name="Pruvost O."/>
            <person name="Cunty A."/>
            <person name="Denance N."/>
            <person name="Donnadieu C."/>
            <person name="Legendre B."/>
            <person name="Lopez-Roques C."/>
            <person name="Cesbron S."/>
            <person name="Ravigne V."/>
            <person name="Jacques M.A."/>
        </authorList>
    </citation>
    <scope>NUCLEOTIDE SEQUENCE</scope>
    <source>
        <strain evidence="2">CFBP8070</strain>
    </source>
</reference>
<dbReference type="InterPro" id="IPR041657">
    <property type="entry name" value="HTH_17"/>
</dbReference>
<organism evidence="2 3">
    <name type="scientific">Xylella fastidiosa subsp. multiplex</name>
    <dbReference type="NCBI Taxonomy" id="644357"/>
    <lineage>
        <taxon>Bacteria</taxon>
        <taxon>Pseudomonadati</taxon>
        <taxon>Pseudomonadota</taxon>
        <taxon>Gammaproteobacteria</taxon>
        <taxon>Lysobacterales</taxon>
        <taxon>Lysobacteraceae</taxon>
        <taxon>Xylella</taxon>
    </lineage>
</organism>
<proteinExistence type="predicted"/>
<sequence>MGAAEKLPELYTEEEAARYLGVSEVTLRRFRKQKRIGYIRIAKTPKYTEYHLLKYLEQHTCLPASALENTGSNSEKDQRFGIRHGATLRDASSALRLAQEILAKPR</sequence>
<accession>A0AAW6HTQ8</accession>
<evidence type="ECO:0000313" key="3">
    <source>
        <dbReference type="Proteomes" id="UP001220702"/>
    </source>
</evidence>
<feature type="domain" description="Helix-turn-helix" evidence="1">
    <location>
        <begin position="10"/>
        <end position="59"/>
    </location>
</feature>
<evidence type="ECO:0000313" key="2">
    <source>
        <dbReference type="EMBL" id="MDC6407414.1"/>
    </source>
</evidence>
<gene>
    <name evidence="2" type="ORF">LOK82_01445</name>
</gene>
<dbReference type="InterPro" id="IPR009061">
    <property type="entry name" value="DNA-bd_dom_put_sf"/>
</dbReference>
<evidence type="ECO:0000259" key="1">
    <source>
        <dbReference type="Pfam" id="PF12728"/>
    </source>
</evidence>
<dbReference type="Pfam" id="PF12728">
    <property type="entry name" value="HTH_17"/>
    <property type="match status" value="1"/>
</dbReference>
<dbReference type="EMBL" id="JAJKGN010000001">
    <property type="protein sequence ID" value="MDC6407414.1"/>
    <property type="molecule type" value="Genomic_DNA"/>
</dbReference>
<dbReference type="Proteomes" id="UP001220702">
    <property type="component" value="Unassembled WGS sequence"/>
</dbReference>